<dbReference type="EMBL" id="RBZV01000004">
    <property type="protein sequence ID" value="RKP48242.1"/>
    <property type="molecule type" value="Genomic_DNA"/>
</dbReference>
<protein>
    <submittedName>
        <fullName evidence="1">Uncharacterized protein</fullName>
    </submittedName>
</protein>
<name>A0A494XED7_9BURK</name>
<dbReference type="Proteomes" id="UP000280434">
    <property type="component" value="Unassembled WGS sequence"/>
</dbReference>
<evidence type="ECO:0000313" key="1">
    <source>
        <dbReference type="EMBL" id="RKP48242.1"/>
    </source>
</evidence>
<accession>A0A494XED7</accession>
<gene>
    <name evidence="1" type="ORF">D7S89_13020</name>
</gene>
<reference evidence="1 2" key="1">
    <citation type="submission" date="2018-10" db="EMBL/GenBank/DDBJ databases">
        <title>Paraburkholderia sp. 7MK8-2, isolated from soil.</title>
        <authorList>
            <person name="Gao Z.-H."/>
            <person name="Qiu L.-H."/>
        </authorList>
    </citation>
    <scope>NUCLEOTIDE SEQUENCE [LARGE SCALE GENOMIC DNA]</scope>
    <source>
        <strain evidence="1 2">7MK8-2</strain>
    </source>
</reference>
<proteinExistence type="predicted"/>
<organism evidence="1 2">
    <name type="scientific">Trinickia fusca</name>
    <dbReference type="NCBI Taxonomy" id="2419777"/>
    <lineage>
        <taxon>Bacteria</taxon>
        <taxon>Pseudomonadati</taxon>
        <taxon>Pseudomonadota</taxon>
        <taxon>Betaproteobacteria</taxon>
        <taxon>Burkholderiales</taxon>
        <taxon>Burkholderiaceae</taxon>
        <taxon>Trinickia</taxon>
    </lineage>
</organism>
<evidence type="ECO:0000313" key="2">
    <source>
        <dbReference type="Proteomes" id="UP000280434"/>
    </source>
</evidence>
<sequence length="219" mass="24370">MYKSCWLKEQVVTNGRQFLDLLRLAARTRDGLDLKATLALRNHLDKLKGGGKGTFPDEVAGAAMVGRVFEHIVFTRDDLRLIRTLRAFAREEGIDCLRTIRRLRAIALEESHDGCQGWDPVLRKSDFVALGMQASISIAVNDIASQGNGTEGGRDAAYRNLMARVSCRDSDARDAFKKTSLGKAYWDQTEKLRDWVEGRGILLPVPCPGSPQTVGCFSW</sequence>
<dbReference type="RefSeq" id="WP_121278092.1">
    <property type="nucleotide sequence ID" value="NZ_RBZV01000004.1"/>
</dbReference>
<comment type="caution">
    <text evidence="1">The sequence shown here is derived from an EMBL/GenBank/DDBJ whole genome shotgun (WGS) entry which is preliminary data.</text>
</comment>
<keyword evidence="2" id="KW-1185">Reference proteome</keyword>
<dbReference type="AlphaFoldDB" id="A0A494XED7"/>